<feature type="compositionally biased region" description="Basic and acidic residues" evidence="1">
    <location>
        <begin position="481"/>
        <end position="491"/>
    </location>
</feature>
<feature type="compositionally biased region" description="Pro residues" evidence="1">
    <location>
        <begin position="337"/>
        <end position="346"/>
    </location>
</feature>
<evidence type="ECO:0000313" key="2">
    <source>
        <dbReference type="EMBL" id="KZP07698.1"/>
    </source>
</evidence>
<feature type="compositionally biased region" description="Low complexity" evidence="1">
    <location>
        <begin position="392"/>
        <end position="410"/>
    </location>
</feature>
<sequence>MSLTYQTLFIGLRNLSTVWPHDAVQAIQQHIEASATVTYSISIDKNRPIEYVYLESTLPGHGSSVLATFPKEYKGILILLIRKWLFYHDLHVELNSREVAGGDVIEFKEDMLDSWGRTIVFIERVFEAAIQWTENPDPSPFCDVLRLFAEQEAIHTAHTSTRTSSYDIPEDQRGNLFRSLTDWKKVDNGTRIWLVVQNPRTITQHINGILRMGRPDEMKDFSPSHDQIADATAVMEVLSETQKAHAIVQGELQNARDAEWAAAKDRKAEAREERRNKKRVNQEEEESDPEVVPKRVNPQRKGRSMQTIVPEPSAAPSKSKSRPKKKAKARRIDTSSPSPPPQPPTEPVSQQQTSKLTSSHPMLRGLPGIDDAPKEVLDGEFWTSFIQWTTQPVPSTSTSTSSAPRSWATSQFGQAAPKSVREFANTLTKWQMQKELPLSIFDDAAEYYTGGANPLTFALRVLELTNDFDEDRDIARNSNAADRESDSESSE</sequence>
<name>A0A165WKB4_9AGAM</name>
<feature type="region of interest" description="Disordered" evidence="1">
    <location>
        <begin position="392"/>
        <end position="415"/>
    </location>
</feature>
<dbReference type="EMBL" id="KV417742">
    <property type="protein sequence ID" value="KZP07698.1"/>
    <property type="molecule type" value="Genomic_DNA"/>
</dbReference>
<protein>
    <submittedName>
        <fullName evidence="2">Uncharacterized protein</fullName>
    </submittedName>
</protein>
<keyword evidence="3" id="KW-1185">Reference proteome</keyword>
<dbReference type="Proteomes" id="UP000076532">
    <property type="component" value="Unassembled WGS sequence"/>
</dbReference>
<proteinExistence type="predicted"/>
<evidence type="ECO:0000256" key="1">
    <source>
        <dbReference type="SAM" id="MobiDB-lite"/>
    </source>
</evidence>
<organism evidence="2 3">
    <name type="scientific">Athelia psychrophila</name>
    <dbReference type="NCBI Taxonomy" id="1759441"/>
    <lineage>
        <taxon>Eukaryota</taxon>
        <taxon>Fungi</taxon>
        <taxon>Dikarya</taxon>
        <taxon>Basidiomycota</taxon>
        <taxon>Agaricomycotina</taxon>
        <taxon>Agaricomycetes</taxon>
        <taxon>Agaricomycetidae</taxon>
        <taxon>Atheliales</taxon>
        <taxon>Atheliaceae</taxon>
        <taxon>Athelia</taxon>
    </lineage>
</organism>
<dbReference type="AlphaFoldDB" id="A0A165WKB4"/>
<reference evidence="2 3" key="1">
    <citation type="journal article" date="2016" name="Mol. Biol. Evol.">
        <title>Comparative Genomics of Early-Diverging Mushroom-Forming Fungi Provides Insights into the Origins of Lignocellulose Decay Capabilities.</title>
        <authorList>
            <person name="Nagy L.G."/>
            <person name="Riley R."/>
            <person name="Tritt A."/>
            <person name="Adam C."/>
            <person name="Daum C."/>
            <person name="Floudas D."/>
            <person name="Sun H."/>
            <person name="Yadav J.S."/>
            <person name="Pangilinan J."/>
            <person name="Larsson K.H."/>
            <person name="Matsuura K."/>
            <person name="Barry K."/>
            <person name="Labutti K."/>
            <person name="Kuo R."/>
            <person name="Ohm R.A."/>
            <person name="Bhattacharya S.S."/>
            <person name="Shirouzu T."/>
            <person name="Yoshinaga Y."/>
            <person name="Martin F.M."/>
            <person name="Grigoriev I.V."/>
            <person name="Hibbett D.S."/>
        </authorList>
    </citation>
    <scope>NUCLEOTIDE SEQUENCE [LARGE SCALE GENOMIC DNA]</scope>
    <source>
        <strain evidence="2 3">CBS 109695</strain>
    </source>
</reference>
<feature type="compositionally biased region" description="Basic and acidic residues" evidence="1">
    <location>
        <begin position="259"/>
        <end position="275"/>
    </location>
</feature>
<evidence type="ECO:0000313" key="3">
    <source>
        <dbReference type="Proteomes" id="UP000076532"/>
    </source>
</evidence>
<accession>A0A165WKB4</accession>
<gene>
    <name evidence="2" type="ORF">FIBSPDRAFT_875208</name>
</gene>
<feature type="region of interest" description="Disordered" evidence="1">
    <location>
        <begin position="259"/>
        <end position="374"/>
    </location>
</feature>
<feature type="region of interest" description="Disordered" evidence="1">
    <location>
        <begin position="471"/>
        <end position="491"/>
    </location>
</feature>
<feature type="compositionally biased region" description="Basic residues" evidence="1">
    <location>
        <begin position="319"/>
        <end position="329"/>
    </location>
</feature>